<evidence type="ECO:0000256" key="2">
    <source>
        <dbReference type="ARBA" id="ARBA00022747"/>
    </source>
</evidence>
<dbReference type="CDD" id="cd17246">
    <property type="entry name" value="RMtype1_S_SonII-TRD2-CR2_like"/>
    <property type="match status" value="1"/>
</dbReference>
<evidence type="ECO:0000256" key="3">
    <source>
        <dbReference type="ARBA" id="ARBA00023125"/>
    </source>
</evidence>
<dbReference type="InterPro" id="IPR000055">
    <property type="entry name" value="Restrct_endonuc_typeI_TRD"/>
</dbReference>
<dbReference type="InterPro" id="IPR052021">
    <property type="entry name" value="Type-I_RS_S_subunit"/>
</dbReference>
<keyword evidence="6" id="KW-1185">Reference proteome</keyword>
<dbReference type="PANTHER" id="PTHR30408:SF12">
    <property type="entry name" value="TYPE I RESTRICTION ENZYME MJAVIII SPECIFICITY SUBUNIT"/>
    <property type="match status" value="1"/>
</dbReference>
<evidence type="ECO:0000313" key="5">
    <source>
        <dbReference type="EMBL" id="TYZ27455.1"/>
    </source>
</evidence>
<gene>
    <name evidence="5" type="ORF">FZ041_11205</name>
</gene>
<comment type="caution">
    <text evidence="5">The sequence shown here is derived from an EMBL/GenBank/DDBJ whole genome shotgun (WGS) entry which is preliminary data.</text>
</comment>
<dbReference type="RefSeq" id="WP_149189621.1">
    <property type="nucleotide sequence ID" value="NZ_VTOZ01000026.1"/>
</dbReference>
<evidence type="ECO:0000313" key="6">
    <source>
        <dbReference type="Proteomes" id="UP000322783"/>
    </source>
</evidence>
<feature type="domain" description="Type I restriction modification DNA specificity" evidence="4">
    <location>
        <begin position="232"/>
        <end position="398"/>
    </location>
</feature>
<keyword evidence="3" id="KW-0238">DNA-binding</keyword>
<reference evidence="5 6" key="1">
    <citation type="submission" date="2019-08" db="EMBL/GenBank/DDBJ databases">
        <title>Selenomonas sp. mPRGC5 and Selenomonas sp. mPRGC8 isolated from ruminal fluid of dairy goat (Capra hircus).</title>
        <authorList>
            <person name="Poothong S."/>
            <person name="Nuengjamnong C."/>
            <person name="Tanasupawat S."/>
        </authorList>
    </citation>
    <scope>NUCLEOTIDE SEQUENCE [LARGE SCALE GENOMIC DNA]</scope>
    <source>
        <strain evidence="6">mPRGC8</strain>
    </source>
</reference>
<dbReference type="PANTHER" id="PTHR30408">
    <property type="entry name" value="TYPE-1 RESTRICTION ENZYME ECOKI SPECIFICITY PROTEIN"/>
    <property type="match status" value="1"/>
</dbReference>
<evidence type="ECO:0000259" key="4">
    <source>
        <dbReference type="Pfam" id="PF01420"/>
    </source>
</evidence>
<dbReference type="Pfam" id="PF01420">
    <property type="entry name" value="Methylase_S"/>
    <property type="match status" value="2"/>
</dbReference>
<keyword evidence="2" id="KW-0680">Restriction system</keyword>
<dbReference type="Gene3D" id="1.10.287.1120">
    <property type="entry name" value="Bipartite methylase S protein"/>
    <property type="match status" value="1"/>
</dbReference>
<comment type="similarity">
    <text evidence="1">Belongs to the type-I restriction system S methylase family.</text>
</comment>
<dbReference type="Proteomes" id="UP000322783">
    <property type="component" value="Unassembled WGS sequence"/>
</dbReference>
<dbReference type="GO" id="GO:0009307">
    <property type="term" value="P:DNA restriction-modification system"/>
    <property type="evidence" value="ECO:0007669"/>
    <property type="project" value="UniProtKB-KW"/>
</dbReference>
<name>A0A5D6WK01_9FIRM</name>
<dbReference type="CDD" id="cd17279">
    <property type="entry name" value="RMtype1_S_BmuCF2ORF3362P_TRD1-CR1_like"/>
    <property type="match status" value="1"/>
</dbReference>
<dbReference type="AlphaFoldDB" id="A0A5D6WK01"/>
<dbReference type="EMBL" id="VTOZ01000026">
    <property type="protein sequence ID" value="TYZ27455.1"/>
    <property type="molecule type" value="Genomic_DNA"/>
</dbReference>
<dbReference type="Gene3D" id="3.90.220.20">
    <property type="entry name" value="DNA methylase specificity domains"/>
    <property type="match status" value="2"/>
</dbReference>
<dbReference type="InterPro" id="IPR044946">
    <property type="entry name" value="Restrct_endonuc_typeI_TRD_sf"/>
</dbReference>
<dbReference type="GO" id="GO:0003677">
    <property type="term" value="F:DNA binding"/>
    <property type="evidence" value="ECO:0007669"/>
    <property type="project" value="UniProtKB-KW"/>
</dbReference>
<protein>
    <recommendedName>
        <fullName evidence="4">Type I restriction modification DNA specificity domain-containing protein</fullName>
    </recommendedName>
</protein>
<evidence type="ECO:0000256" key="1">
    <source>
        <dbReference type="ARBA" id="ARBA00010923"/>
    </source>
</evidence>
<feature type="domain" description="Type I restriction modification DNA specificity" evidence="4">
    <location>
        <begin position="81"/>
        <end position="196"/>
    </location>
</feature>
<organism evidence="5 6">
    <name type="scientific">Selenomonas caprae</name>
    <dbReference type="NCBI Taxonomy" id="2606905"/>
    <lineage>
        <taxon>Bacteria</taxon>
        <taxon>Bacillati</taxon>
        <taxon>Bacillota</taxon>
        <taxon>Negativicutes</taxon>
        <taxon>Selenomonadales</taxon>
        <taxon>Selenomonadaceae</taxon>
        <taxon>Selenomonas</taxon>
    </lineage>
</organism>
<sequence>MREMKNSGIEWIGGIPNTWTIKRMLYCLDSVVDYRGKTPEKVDEGILLVTAKNIKDGKIDYEISREYVREELYDEIMHRGKLKIGDVLFTTEAPLGEVANVDSTNFALAQRVIKFRADDTKLDNYYLKYCLMAPNTQQFLQMLSSGSTAAGIKASKLPLIKIPLPDIDPQRKIVSFLNDVCLNIDKIASDIQHQIELLQEYKQSVITEAVTKGLDKNVAMKDSGIEWIGNIPENWSVKPIKYLYTVYSGATPKSNDIDNWDGDITWITPADFKTEDKYISSGSRNITTKGYKSCNTNLVPENSIIFSKRAPIGTVALSKGMLCTNQGCLACVNNDSSNSLYYYYLMSVLTEQFILYGSGTTFMEISTSNFENFKVVVPPKTEQDKISNYLDKKCNYIDTTIFDKQKQLDTLTEYKKSLIYEYVTGKKEVPADA</sequence>
<proteinExistence type="inferred from homology"/>
<accession>A0A5D6WK01</accession>
<dbReference type="SUPFAM" id="SSF116734">
    <property type="entry name" value="DNA methylase specificity domain"/>
    <property type="match status" value="2"/>
</dbReference>